<dbReference type="EMBL" id="KV918851">
    <property type="protein sequence ID" value="OSX76904.1"/>
    <property type="molecule type" value="Genomic_DNA"/>
</dbReference>
<feature type="compositionally biased region" description="Low complexity" evidence="1">
    <location>
        <begin position="202"/>
        <end position="213"/>
    </location>
</feature>
<feature type="compositionally biased region" description="Basic residues" evidence="1">
    <location>
        <begin position="173"/>
        <end position="186"/>
    </location>
</feature>
<feature type="compositionally biased region" description="Basic residues" evidence="1">
    <location>
        <begin position="47"/>
        <end position="57"/>
    </location>
</feature>
<name>A0A1X6P7S2_PORUM</name>
<evidence type="ECO:0000313" key="3">
    <source>
        <dbReference type="Proteomes" id="UP000218209"/>
    </source>
</evidence>
<feature type="compositionally biased region" description="Polar residues" evidence="1">
    <location>
        <begin position="19"/>
        <end position="28"/>
    </location>
</feature>
<feature type="compositionally biased region" description="Pro residues" evidence="1">
    <location>
        <begin position="238"/>
        <end position="251"/>
    </location>
</feature>
<evidence type="ECO:0000313" key="2">
    <source>
        <dbReference type="EMBL" id="OSX76904.1"/>
    </source>
</evidence>
<organism evidence="2 3">
    <name type="scientific">Porphyra umbilicalis</name>
    <name type="common">Purple laver</name>
    <name type="synonym">Red alga</name>
    <dbReference type="NCBI Taxonomy" id="2786"/>
    <lineage>
        <taxon>Eukaryota</taxon>
        <taxon>Rhodophyta</taxon>
        <taxon>Bangiophyceae</taxon>
        <taxon>Bangiales</taxon>
        <taxon>Bangiaceae</taxon>
        <taxon>Porphyra</taxon>
    </lineage>
</organism>
<evidence type="ECO:0000256" key="1">
    <source>
        <dbReference type="SAM" id="MobiDB-lite"/>
    </source>
</evidence>
<feature type="region of interest" description="Disordered" evidence="1">
    <location>
        <begin position="1"/>
        <end position="61"/>
    </location>
</feature>
<keyword evidence="3" id="KW-1185">Reference proteome</keyword>
<gene>
    <name evidence="2" type="ORF">BU14_0169s0005</name>
</gene>
<feature type="compositionally biased region" description="Low complexity" evidence="1">
    <location>
        <begin position="35"/>
        <end position="46"/>
    </location>
</feature>
<reference evidence="2 3" key="1">
    <citation type="submission" date="2017-03" db="EMBL/GenBank/DDBJ databases">
        <title>WGS assembly of Porphyra umbilicalis.</title>
        <authorList>
            <person name="Brawley S.H."/>
            <person name="Blouin N.A."/>
            <person name="Ficko-Blean E."/>
            <person name="Wheeler G.L."/>
            <person name="Lohr M."/>
            <person name="Goodson H.V."/>
            <person name="Jenkins J.W."/>
            <person name="Blaby-Haas C.E."/>
            <person name="Helliwell K.E."/>
            <person name="Chan C."/>
            <person name="Marriage T."/>
            <person name="Bhattacharya D."/>
            <person name="Klein A.S."/>
            <person name="Badis Y."/>
            <person name="Brodie J."/>
            <person name="Cao Y."/>
            <person name="Collen J."/>
            <person name="Dittami S.M."/>
            <person name="Gachon C.M."/>
            <person name="Green B.R."/>
            <person name="Karpowicz S."/>
            <person name="Kim J.W."/>
            <person name="Kudahl U."/>
            <person name="Lin S."/>
            <person name="Michel G."/>
            <person name="Mittag M."/>
            <person name="Olson B.J."/>
            <person name="Pangilinan J."/>
            <person name="Peng Y."/>
            <person name="Qiu H."/>
            <person name="Shu S."/>
            <person name="Singer J.T."/>
            <person name="Smith A.G."/>
            <person name="Sprecher B.N."/>
            <person name="Wagner V."/>
            <person name="Wang W."/>
            <person name="Wang Z.-Y."/>
            <person name="Yan J."/>
            <person name="Yarish C."/>
            <person name="Zoeuner-Riek S."/>
            <person name="Zhuang Y."/>
            <person name="Zou Y."/>
            <person name="Lindquist E.A."/>
            <person name="Grimwood J."/>
            <person name="Barry K."/>
            <person name="Rokhsar D.S."/>
            <person name="Schmutz J."/>
            <person name="Stiller J.W."/>
            <person name="Grossman A.R."/>
            <person name="Prochnik S.E."/>
        </authorList>
    </citation>
    <scope>NUCLEOTIDE SEQUENCE [LARGE SCALE GENOMIC DNA]</scope>
    <source>
        <strain evidence="2">4086291</strain>
    </source>
</reference>
<protein>
    <submittedName>
        <fullName evidence="2">Uncharacterized protein</fullName>
    </submittedName>
</protein>
<proteinExistence type="predicted"/>
<feature type="compositionally biased region" description="Basic residues" evidence="1">
    <location>
        <begin position="216"/>
        <end position="234"/>
    </location>
</feature>
<accession>A0A1X6P7S2</accession>
<sequence>MASRRSTRCGRCSRRPSTWCSASGTCTSAPRARCPSTRGTASSRPSSTRRARTRPRGRSALAAPTCAFTARRAPAGTSSSAARCPFGTRTGGCPRRRGGPRPACRGCSAFSTASSCTPCRTRSSSTRAAGTRGGICRCALRTGPGRCFPMPSTRASSKRKPRRSPRLWASSGRRTRQRRRGGRPRGRAPTMTRGRRRRGRRAATAATAPPVGRMATARRRRRRRRRRWRQRRRQALTPCPPPPTRSPSLPA</sequence>
<feature type="compositionally biased region" description="Basic residues" evidence="1">
    <location>
        <begin position="156"/>
        <end position="165"/>
    </location>
</feature>
<dbReference type="Proteomes" id="UP000218209">
    <property type="component" value="Unassembled WGS sequence"/>
</dbReference>
<feature type="region of interest" description="Disordered" evidence="1">
    <location>
        <begin position="147"/>
        <end position="251"/>
    </location>
</feature>
<feature type="compositionally biased region" description="Basic residues" evidence="1">
    <location>
        <begin position="1"/>
        <end position="14"/>
    </location>
</feature>
<dbReference type="AlphaFoldDB" id="A0A1X6P7S2"/>